<keyword evidence="2" id="KW-1185">Reference proteome</keyword>
<proteinExistence type="predicted"/>
<evidence type="ECO:0000313" key="2">
    <source>
        <dbReference type="Proteomes" id="UP000324222"/>
    </source>
</evidence>
<dbReference type="EMBL" id="VSRR010006048">
    <property type="protein sequence ID" value="MPC43927.1"/>
    <property type="molecule type" value="Genomic_DNA"/>
</dbReference>
<evidence type="ECO:0000313" key="1">
    <source>
        <dbReference type="EMBL" id="MPC43927.1"/>
    </source>
</evidence>
<comment type="caution">
    <text evidence="1">The sequence shown here is derived from an EMBL/GenBank/DDBJ whole genome shotgun (WGS) entry which is preliminary data.</text>
</comment>
<protein>
    <submittedName>
        <fullName evidence="1">Uncharacterized protein</fullName>
    </submittedName>
</protein>
<dbReference type="AlphaFoldDB" id="A0A5B7FEC1"/>
<accession>A0A5B7FEC1</accession>
<reference evidence="1 2" key="1">
    <citation type="submission" date="2019-05" db="EMBL/GenBank/DDBJ databases">
        <title>Another draft genome of Portunus trituberculatus and its Hox gene families provides insights of decapod evolution.</title>
        <authorList>
            <person name="Jeong J.-H."/>
            <person name="Song I."/>
            <person name="Kim S."/>
            <person name="Choi T."/>
            <person name="Kim D."/>
            <person name="Ryu S."/>
            <person name="Kim W."/>
        </authorList>
    </citation>
    <scope>NUCLEOTIDE SEQUENCE [LARGE SCALE GENOMIC DNA]</scope>
    <source>
        <tissue evidence="1">Muscle</tissue>
    </source>
</reference>
<name>A0A5B7FEC1_PORTR</name>
<sequence length="68" mass="7309">MLKKGRPTQSESVSCNLQSGAGEAAKVSGAPTRHLSTAQPLHLSVLRLLSCFTLAMMSLNNKNFTHIQ</sequence>
<gene>
    <name evidence="1" type="ORF">E2C01_037584</name>
</gene>
<dbReference type="Proteomes" id="UP000324222">
    <property type="component" value="Unassembled WGS sequence"/>
</dbReference>
<organism evidence="1 2">
    <name type="scientific">Portunus trituberculatus</name>
    <name type="common">Swimming crab</name>
    <name type="synonym">Neptunus trituberculatus</name>
    <dbReference type="NCBI Taxonomy" id="210409"/>
    <lineage>
        <taxon>Eukaryota</taxon>
        <taxon>Metazoa</taxon>
        <taxon>Ecdysozoa</taxon>
        <taxon>Arthropoda</taxon>
        <taxon>Crustacea</taxon>
        <taxon>Multicrustacea</taxon>
        <taxon>Malacostraca</taxon>
        <taxon>Eumalacostraca</taxon>
        <taxon>Eucarida</taxon>
        <taxon>Decapoda</taxon>
        <taxon>Pleocyemata</taxon>
        <taxon>Brachyura</taxon>
        <taxon>Eubrachyura</taxon>
        <taxon>Portunoidea</taxon>
        <taxon>Portunidae</taxon>
        <taxon>Portuninae</taxon>
        <taxon>Portunus</taxon>
    </lineage>
</organism>